<dbReference type="Pfam" id="PF18721">
    <property type="entry name" value="CxC6"/>
    <property type="match status" value="1"/>
</dbReference>
<organism evidence="4">
    <name type="scientific">Laccaria bicolor (strain S238N-H82 / ATCC MYA-4686)</name>
    <name type="common">Bicoloured deceiver</name>
    <name type="synonym">Laccaria laccata var. bicolor</name>
    <dbReference type="NCBI Taxonomy" id="486041"/>
    <lineage>
        <taxon>Eukaryota</taxon>
        <taxon>Fungi</taxon>
        <taxon>Dikarya</taxon>
        <taxon>Basidiomycota</taxon>
        <taxon>Agaricomycotina</taxon>
        <taxon>Agaricomycetes</taxon>
        <taxon>Agaricomycetidae</taxon>
        <taxon>Agaricales</taxon>
        <taxon>Agaricineae</taxon>
        <taxon>Hydnangiaceae</taxon>
        <taxon>Laccaria</taxon>
    </lineage>
</organism>
<feature type="compositionally biased region" description="Basic and acidic residues" evidence="1">
    <location>
        <begin position="465"/>
        <end position="481"/>
    </location>
</feature>
<feature type="domain" description="CxC6 like cysteine cluster associated with KDZ" evidence="2">
    <location>
        <begin position="18"/>
        <end position="82"/>
    </location>
</feature>
<dbReference type="EMBL" id="DS547169">
    <property type="protein sequence ID" value="EDQ99242.1"/>
    <property type="molecule type" value="Genomic_DNA"/>
</dbReference>
<evidence type="ECO:0000313" key="3">
    <source>
        <dbReference type="EMBL" id="EDQ99242.1"/>
    </source>
</evidence>
<dbReference type="InterPro" id="IPR040898">
    <property type="entry name" value="CxC6"/>
</dbReference>
<reference evidence="3 4" key="1">
    <citation type="journal article" date="2008" name="Nature">
        <title>The genome of Laccaria bicolor provides insights into mycorrhizal symbiosis.</title>
        <authorList>
            <person name="Martin F."/>
            <person name="Aerts A."/>
            <person name="Ahren D."/>
            <person name="Brun A."/>
            <person name="Danchin E.G.J."/>
            <person name="Duchaussoy F."/>
            <person name="Gibon J."/>
            <person name="Kohler A."/>
            <person name="Lindquist E."/>
            <person name="Pereda V."/>
            <person name="Salamov A."/>
            <person name="Shapiro H.J."/>
            <person name="Wuyts J."/>
            <person name="Blaudez D."/>
            <person name="Buee M."/>
            <person name="Brokstein P."/>
            <person name="Canbaeck B."/>
            <person name="Cohen D."/>
            <person name="Courty P.E."/>
            <person name="Coutinho P.M."/>
            <person name="Delaruelle C."/>
            <person name="Detter J.C."/>
            <person name="Deveau A."/>
            <person name="DiFazio S."/>
            <person name="Duplessis S."/>
            <person name="Fraissinet-Tachet L."/>
            <person name="Lucic E."/>
            <person name="Frey-Klett P."/>
            <person name="Fourrey C."/>
            <person name="Feussner I."/>
            <person name="Gay G."/>
            <person name="Grimwood J."/>
            <person name="Hoegger P.J."/>
            <person name="Jain P."/>
            <person name="Kilaru S."/>
            <person name="Labbe J."/>
            <person name="Lin Y.C."/>
            <person name="Legue V."/>
            <person name="Le Tacon F."/>
            <person name="Marmeisse R."/>
            <person name="Melayah D."/>
            <person name="Montanini B."/>
            <person name="Muratet M."/>
            <person name="Nehls U."/>
            <person name="Niculita-Hirzel H."/>
            <person name="Oudot-Le Secq M.P."/>
            <person name="Peter M."/>
            <person name="Quesneville H."/>
            <person name="Rajashekar B."/>
            <person name="Reich M."/>
            <person name="Rouhier N."/>
            <person name="Schmutz J."/>
            <person name="Yin T."/>
            <person name="Chalot M."/>
            <person name="Henrissat B."/>
            <person name="Kuees U."/>
            <person name="Lucas S."/>
            <person name="Van de Peer Y."/>
            <person name="Podila G.K."/>
            <person name="Polle A."/>
            <person name="Pukkila P.J."/>
            <person name="Richardson P.M."/>
            <person name="Rouze P."/>
            <person name="Sanders I.R."/>
            <person name="Stajich J.E."/>
            <person name="Tunlid A."/>
            <person name="Tuskan G."/>
            <person name="Grigoriev I.V."/>
        </authorList>
    </citation>
    <scope>NUCLEOTIDE SEQUENCE [LARGE SCALE GENOMIC DNA]</scope>
    <source>
        <strain evidence="4">S238N-H82 / ATCC MYA-4686</strain>
    </source>
</reference>
<name>B0E1R5_LACBS</name>
<dbReference type="GeneID" id="6085762"/>
<proteinExistence type="predicted"/>
<dbReference type="KEGG" id="lbc:LACBIDRAFT_335228"/>
<protein>
    <submittedName>
        <fullName evidence="3">Predicted protein</fullName>
    </submittedName>
</protein>
<feature type="compositionally biased region" description="Acidic residues" evidence="1">
    <location>
        <begin position="316"/>
        <end position="342"/>
    </location>
</feature>
<dbReference type="AlphaFoldDB" id="B0E1R5"/>
<feature type="region of interest" description="Disordered" evidence="1">
    <location>
        <begin position="458"/>
        <end position="481"/>
    </location>
</feature>
<accession>B0E1R5</accession>
<dbReference type="InParanoid" id="B0E1R5"/>
<dbReference type="RefSeq" id="XP_001890139.1">
    <property type="nucleotide sequence ID" value="XM_001890104.1"/>
</dbReference>
<dbReference type="OrthoDB" id="2527272at2759"/>
<sequence length="481" mass="54726">MWDTERIPGTLDVNMLTLDGVVMGPQICAFDDCTNDLLNAHGGALCATHEALLANKCCVVGCSKYKIQGTQACAEHVADWKKSIHDCSKATINGIRCVLQRPGERQEWPNIFDAAIQLPHDDEVETENPQPTIKRKTYFSPNHSYCVETACSPCGVVIAWTKFPKSESPTNILNWLDELFPNKEDRPSYICIDKACQVFKTAVGSERWKDWTDTTCFIIDTYHYNNHCAKDEICWKWCNPAPKDGSAPNLVGETIDEDGNLIQWREFNTQVCEQLNAWLAGYESILKQMTFQIFNWFIHTMLVYHVKHVLAKMTSMEDDESADEESSDEESSHEESNQEEEMDSKSESAEVVQAIGKVWERAMDPEASSDPSIRNLQAAFDKLLTRGDEFTKMDRMDLVRHSEIHQEVLRSLPDSIATTSHYRYVLATLRREKDRLREQIDSDRDLVAAMDATLEGLRPFIPDEIPDKGKGRDKRDGPGFK</sequence>
<gene>
    <name evidence="3" type="ORF">LACBIDRAFT_335228</name>
</gene>
<evidence type="ECO:0000256" key="1">
    <source>
        <dbReference type="SAM" id="MobiDB-lite"/>
    </source>
</evidence>
<evidence type="ECO:0000259" key="2">
    <source>
        <dbReference type="Pfam" id="PF18721"/>
    </source>
</evidence>
<dbReference type="HOGENOM" id="CLU_004966_2_0_1"/>
<dbReference type="Proteomes" id="UP000001194">
    <property type="component" value="Unassembled WGS sequence"/>
</dbReference>
<evidence type="ECO:0000313" key="4">
    <source>
        <dbReference type="Proteomes" id="UP000001194"/>
    </source>
</evidence>
<feature type="region of interest" description="Disordered" evidence="1">
    <location>
        <begin position="316"/>
        <end position="348"/>
    </location>
</feature>
<keyword evidence="4" id="KW-1185">Reference proteome</keyword>